<keyword evidence="3" id="KW-1185">Reference proteome</keyword>
<evidence type="ECO:0000256" key="1">
    <source>
        <dbReference type="SAM" id="MobiDB-lite"/>
    </source>
</evidence>
<proteinExistence type="predicted"/>
<dbReference type="EMBL" id="CM029048">
    <property type="protein sequence ID" value="KAG2579163.1"/>
    <property type="molecule type" value="Genomic_DNA"/>
</dbReference>
<evidence type="ECO:0000313" key="3">
    <source>
        <dbReference type="Proteomes" id="UP000823388"/>
    </source>
</evidence>
<dbReference type="AlphaFoldDB" id="A0A8T0R2E7"/>
<protein>
    <submittedName>
        <fullName evidence="2">Uncharacterized protein</fullName>
    </submittedName>
</protein>
<reference evidence="2" key="1">
    <citation type="submission" date="2020-05" db="EMBL/GenBank/DDBJ databases">
        <title>WGS assembly of Panicum virgatum.</title>
        <authorList>
            <person name="Lovell J.T."/>
            <person name="Jenkins J."/>
            <person name="Shu S."/>
            <person name="Juenger T.E."/>
            <person name="Schmutz J."/>
        </authorList>
    </citation>
    <scope>NUCLEOTIDE SEQUENCE</scope>
    <source>
        <strain evidence="2">AP13</strain>
    </source>
</reference>
<dbReference type="Proteomes" id="UP000823388">
    <property type="component" value="Chromosome 6N"/>
</dbReference>
<name>A0A8T0R2E7_PANVG</name>
<dbReference type="Pfam" id="PF03242">
    <property type="entry name" value="LEA_3a"/>
    <property type="match status" value="1"/>
</dbReference>
<accession>A0A8T0R2E7</accession>
<evidence type="ECO:0000313" key="2">
    <source>
        <dbReference type="EMBL" id="KAG2579163.1"/>
    </source>
</evidence>
<sequence>MAAPSRALFSSRLAGVCWAKVASCGRRTYSAAAAMARKDPVEAAGKARMPGAGAKPREEGFWMRGPQDGLLDAGEPPPRRRRRRPPSAAALRQERLVSWRDLFAGIREFSR</sequence>
<dbReference type="InterPro" id="IPR004926">
    <property type="entry name" value="LEA_3a"/>
</dbReference>
<gene>
    <name evidence="2" type="ORF">PVAP13_6NG240400</name>
</gene>
<comment type="caution">
    <text evidence="2">The sequence shown here is derived from an EMBL/GenBank/DDBJ whole genome shotgun (WGS) entry which is preliminary data.</text>
</comment>
<feature type="region of interest" description="Disordered" evidence="1">
    <location>
        <begin position="36"/>
        <end position="90"/>
    </location>
</feature>
<organism evidence="2 3">
    <name type="scientific">Panicum virgatum</name>
    <name type="common">Blackwell switchgrass</name>
    <dbReference type="NCBI Taxonomy" id="38727"/>
    <lineage>
        <taxon>Eukaryota</taxon>
        <taxon>Viridiplantae</taxon>
        <taxon>Streptophyta</taxon>
        <taxon>Embryophyta</taxon>
        <taxon>Tracheophyta</taxon>
        <taxon>Spermatophyta</taxon>
        <taxon>Magnoliopsida</taxon>
        <taxon>Liliopsida</taxon>
        <taxon>Poales</taxon>
        <taxon>Poaceae</taxon>
        <taxon>PACMAD clade</taxon>
        <taxon>Panicoideae</taxon>
        <taxon>Panicodae</taxon>
        <taxon>Paniceae</taxon>
        <taxon>Panicinae</taxon>
        <taxon>Panicum</taxon>
        <taxon>Panicum sect. Hiantes</taxon>
    </lineage>
</organism>